<comment type="cofactor">
    <cofactor evidence="1">
        <name>Zn(2+)</name>
        <dbReference type="ChEBI" id="CHEBI:29105"/>
    </cofactor>
</comment>
<keyword evidence="4" id="KW-0862">Zinc</keyword>
<dbReference type="SUPFAM" id="SSF102215">
    <property type="entry name" value="Creatininase"/>
    <property type="match status" value="1"/>
</dbReference>
<evidence type="ECO:0000256" key="2">
    <source>
        <dbReference type="ARBA" id="ARBA00022723"/>
    </source>
</evidence>
<dbReference type="InterPro" id="IPR024087">
    <property type="entry name" value="Creatininase-like_sf"/>
</dbReference>
<evidence type="ECO:0000256" key="1">
    <source>
        <dbReference type="ARBA" id="ARBA00001947"/>
    </source>
</evidence>
<organism evidence="5">
    <name type="scientific">uncultured prokaryote</name>
    <dbReference type="NCBI Taxonomy" id="198431"/>
    <lineage>
        <taxon>unclassified sequences</taxon>
        <taxon>environmental samples</taxon>
    </lineage>
</organism>
<dbReference type="GO" id="GO:0046872">
    <property type="term" value="F:metal ion binding"/>
    <property type="evidence" value="ECO:0007669"/>
    <property type="project" value="UniProtKB-KW"/>
</dbReference>
<dbReference type="GO" id="GO:0016811">
    <property type="term" value="F:hydrolase activity, acting on carbon-nitrogen (but not peptide) bonds, in linear amides"/>
    <property type="evidence" value="ECO:0007669"/>
    <property type="project" value="TreeGrafter"/>
</dbReference>
<dbReference type="InterPro" id="IPR003785">
    <property type="entry name" value="Creatininase/forma_Hydrolase"/>
</dbReference>
<sequence length="236" mass="26009">MWDEHSTSPEIAAARPETAVFGIGAIEQHGRHLPIGTDWIAVSEISRRVALELNALLIPAIPFSMSECHGPLEGTVWLKPATLAAVIRDVARSLREQGIRKLLILNGHGGNFVLEPVIQELNREYPFFTVVMPAEVWAVAEDGEAIYETATSEVHAGEAETSIQLYLHPNHVKPERVDCVPPLGREFLDYISMDRISPDGVWGLPSYGQAEKGERAIAAQVQAIVRFARQAFEVLS</sequence>
<evidence type="ECO:0000256" key="3">
    <source>
        <dbReference type="ARBA" id="ARBA00022801"/>
    </source>
</evidence>
<dbReference type="PANTHER" id="PTHR35005:SF1">
    <property type="entry name" value="2-AMINO-5-FORMYLAMINO-6-RIBOSYLAMINOPYRIMIDIN-4(3H)-ONE 5'-MONOPHOSPHATE DEFORMYLASE"/>
    <property type="match status" value="1"/>
</dbReference>
<keyword evidence="2" id="KW-0479">Metal-binding</keyword>
<dbReference type="GO" id="GO:0009231">
    <property type="term" value="P:riboflavin biosynthetic process"/>
    <property type="evidence" value="ECO:0007669"/>
    <property type="project" value="TreeGrafter"/>
</dbReference>
<proteinExistence type="predicted"/>
<reference evidence="5" key="2">
    <citation type="journal article" date="2012" name="PLoS ONE">
        <title>A Deeply Branching Thermophilic Bacterium with an Ancient Acetyl-CoA Pathway Dominates a Subsurface Ecosystem.</title>
        <authorList>
            <person name="Takami H."/>
            <person name="Noguchi H."/>
            <person name="Takaki Y."/>
            <person name="Uchiyama I."/>
            <person name="Toyoda A."/>
            <person name="Nishi S."/>
            <person name="Chee G.-J."/>
            <person name="Arai W."/>
            <person name="Nunoura T."/>
            <person name="Itoh T."/>
            <person name="Hattori M."/>
            <person name="Takai K."/>
        </authorList>
    </citation>
    <scope>NUCLEOTIDE SEQUENCE</scope>
</reference>
<dbReference type="PANTHER" id="PTHR35005">
    <property type="entry name" value="3-DEHYDRO-SCYLLO-INOSOSE HYDROLASE"/>
    <property type="match status" value="1"/>
</dbReference>
<gene>
    <name evidence="5" type="ORF">HGMM_F42G03C36</name>
</gene>
<name>H5SKT7_9ZZZZ</name>
<protein>
    <submittedName>
        <fullName evidence="5">Creatininase</fullName>
    </submittedName>
</protein>
<dbReference type="Pfam" id="PF02633">
    <property type="entry name" value="Creatininase"/>
    <property type="match status" value="1"/>
</dbReference>
<dbReference type="AlphaFoldDB" id="H5SKT7"/>
<dbReference type="Gene3D" id="3.40.50.10310">
    <property type="entry name" value="Creatininase"/>
    <property type="match status" value="1"/>
</dbReference>
<keyword evidence="3" id="KW-0378">Hydrolase</keyword>
<evidence type="ECO:0000313" key="5">
    <source>
        <dbReference type="EMBL" id="BAL56773.1"/>
    </source>
</evidence>
<reference evidence="5" key="1">
    <citation type="journal article" date="2005" name="Environ. Microbiol.">
        <title>Genetic and functional properties of uncultivated thermophilic crenarchaeotes from a subsurface gold mine as revealed by analysis of genome fragments.</title>
        <authorList>
            <person name="Nunoura T."/>
            <person name="Hirayama H."/>
            <person name="Takami H."/>
            <person name="Oida H."/>
            <person name="Nishi S."/>
            <person name="Shimamura S."/>
            <person name="Suzuki Y."/>
            <person name="Inagaki F."/>
            <person name="Takai K."/>
            <person name="Nealson K.H."/>
            <person name="Horikoshi K."/>
        </authorList>
    </citation>
    <scope>NUCLEOTIDE SEQUENCE</scope>
</reference>
<accession>H5SKT7</accession>
<evidence type="ECO:0000256" key="4">
    <source>
        <dbReference type="ARBA" id="ARBA00022833"/>
    </source>
</evidence>
<dbReference type="EMBL" id="AP011757">
    <property type="protein sequence ID" value="BAL56773.1"/>
    <property type="molecule type" value="Genomic_DNA"/>
</dbReference>